<evidence type="ECO:0000256" key="4">
    <source>
        <dbReference type="ARBA" id="ARBA00023125"/>
    </source>
</evidence>
<dbReference type="GO" id="GO:0000156">
    <property type="term" value="F:phosphorelay response regulator activity"/>
    <property type="evidence" value="ECO:0007669"/>
    <property type="project" value="TreeGrafter"/>
</dbReference>
<dbReference type="SMART" id="SM00862">
    <property type="entry name" value="Trans_reg_C"/>
    <property type="match status" value="1"/>
</dbReference>
<dbReference type="RefSeq" id="WP_189091606.1">
    <property type="nucleotide sequence ID" value="NZ_BMQL01000020.1"/>
</dbReference>
<dbReference type="GO" id="GO:0006355">
    <property type="term" value="P:regulation of DNA-templated transcription"/>
    <property type="evidence" value="ECO:0007669"/>
    <property type="project" value="InterPro"/>
</dbReference>
<evidence type="ECO:0000313" key="10">
    <source>
        <dbReference type="EMBL" id="GGR17517.1"/>
    </source>
</evidence>
<dbReference type="SUPFAM" id="SSF52172">
    <property type="entry name" value="CheY-like"/>
    <property type="match status" value="1"/>
</dbReference>
<keyword evidence="1" id="KW-0597">Phosphoprotein</keyword>
<dbReference type="PANTHER" id="PTHR48111">
    <property type="entry name" value="REGULATOR OF RPOS"/>
    <property type="match status" value="1"/>
</dbReference>
<evidence type="ECO:0000259" key="9">
    <source>
        <dbReference type="PROSITE" id="PS51755"/>
    </source>
</evidence>
<dbReference type="PROSITE" id="PS51755">
    <property type="entry name" value="OMPR_PHOB"/>
    <property type="match status" value="1"/>
</dbReference>
<reference evidence="10" key="2">
    <citation type="submission" date="2020-09" db="EMBL/GenBank/DDBJ databases">
        <authorList>
            <person name="Sun Q."/>
            <person name="Ohkuma M."/>
        </authorList>
    </citation>
    <scope>NUCLEOTIDE SEQUENCE</scope>
    <source>
        <strain evidence="10">JCM 31311</strain>
    </source>
</reference>
<comment type="caution">
    <text evidence="10">The sequence shown here is derived from an EMBL/GenBank/DDBJ whole genome shotgun (WGS) entry which is preliminary data.</text>
</comment>
<comment type="caution">
    <text evidence="6">Lacks conserved residue(s) required for the propagation of feature annotation.</text>
</comment>
<feature type="domain" description="Response regulatory" evidence="8">
    <location>
        <begin position="5"/>
        <end position="118"/>
    </location>
</feature>
<dbReference type="SMART" id="SM00448">
    <property type="entry name" value="REC"/>
    <property type="match status" value="1"/>
</dbReference>
<dbReference type="PROSITE" id="PS50110">
    <property type="entry name" value="RESPONSE_REGULATORY"/>
    <property type="match status" value="1"/>
</dbReference>
<dbReference type="AlphaFoldDB" id="A0A918CER2"/>
<evidence type="ECO:0000259" key="8">
    <source>
        <dbReference type="PROSITE" id="PS50110"/>
    </source>
</evidence>
<feature type="DNA-binding region" description="OmpR/PhoB-type" evidence="7">
    <location>
        <begin position="126"/>
        <end position="225"/>
    </location>
</feature>
<dbReference type="Pfam" id="PF00072">
    <property type="entry name" value="Response_reg"/>
    <property type="match status" value="1"/>
</dbReference>
<keyword evidence="4 7" id="KW-0238">DNA-binding</keyword>
<feature type="domain" description="OmpR/PhoB-type" evidence="9">
    <location>
        <begin position="126"/>
        <end position="225"/>
    </location>
</feature>
<dbReference type="Proteomes" id="UP000603865">
    <property type="component" value="Unassembled WGS sequence"/>
</dbReference>
<name>A0A918CER2_9DEIO</name>
<sequence>MSRCDVLLIVHDLQFGAPLHAALEHTGHHVRRAASVLHGLTLAREVLPRVVLVERELPDGSGRDVITRLRRSSPVPILVLTAQDIVEETVDLLALGADDVLIKPVAVRETVARIGVQLRRSRSHHEEQLQYRDLVVWPQQHQVTVRGEALPLTATERKILVTLLRRQGHIWSHADLAHEVWAGTALPRDSNVLVVHLNNLRAKLKTVDLQGVIHTVRHVGYGIRSETERDLREHAGAKGRAVGKVDSPFLRSAVILRAR</sequence>
<protein>
    <submittedName>
        <fullName evidence="10">DNA-binding response regulator</fullName>
    </submittedName>
</protein>
<dbReference type="PANTHER" id="PTHR48111:SF22">
    <property type="entry name" value="REGULATOR OF RPOS"/>
    <property type="match status" value="1"/>
</dbReference>
<organism evidence="10 11">
    <name type="scientific">Deinococcus ruber</name>
    <dbReference type="NCBI Taxonomy" id="1848197"/>
    <lineage>
        <taxon>Bacteria</taxon>
        <taxon>Thermotogati</taxon>
        <taxon>Deinococcota</taxon>
        <taxon>Deinococci</taxon>
        <taxon>Deinococcales</taxon>
        <taxon>Deinococcaceae</taxon>
        <taxon>Deinococcus</taxon>
    </lineage>
</organism>
<keyword evidence="2" id="KW-0902">Two-component regulatory system</keyword>
<dbReference type="InterPro" id="IPR011006">
    <property type="entry name" value="CheY-like_superfamily"/>
</dbReference>
<gene>
    <name evidence="10" type="ORF">GCM10008957_32830</name>
</gene>
<dbReference type="GO" id="GO:0000976">
    <property type="term" value="F:transcription cis-regulatory region binding"/>
    <property type="evidence" value="ECO:0007669"/>
    <property type="project" value="TreeGrafter"/>
</dbReference>
<evidence type="ECO:0000256" key="7">
    <source>
        <dbReference type="PROSITE-ProRule" id="PRU01091"/>
    </source>
</evidence>
<evidence type="ECO:0000256" key="6">
    <source>
        <dbReference type="PROSITE-ProRule" id="PRU00169"/>
    </source>
</evidence>
<keyword evidence="3" id="KW-0805">Transcription regulation</keyword>
<dbReference type="Pfam" id="PF00486">
    <property type="entry name" value="Trans_reg_C"/>
    <property type="match status" value="1"/>
</dbReference>
<dbReference type="Gene3D" id="1.10.10.10">
    <property type="entry name" value="Winged helix-like DNA-binding domain superfamily/Winged helix DNA-binding domain"/>
    <property type="match status" value="1"/>
</dbReference>
<keyword evidence="11" id="KW-1185">Reference proteome</keyword>
<evidence type="ECO:0000256" key="5">
    <source>
        <dbReference type="ARBA" id="ARBA00023163"/>
    </source>
</evidence>
<dbReference type="InterPro" id="IPR001789">
    <property type="entry name" value="Sig_transdc_resp-reg_receiver"/>
</dbReference>
<dbReference type="GO" id="GO:0032993">
    <property type="term" value="C:protein-DNA complex"/>
    <property type="evidence" value="ECO:0007669"/>
    <property type="project" value="TreeGrafter"/>
</dbReference>
<keyword evidence="5" id="KW-0804">Transcription</keyword>
<reference evidence="10" key="1">
    <citation type="journal article" date="2014" name="Int. J. Syst. Evol. Microbiol.">
        <title>Complete genome sequence of Corynebacterium casei LMG S-19264T (=DSM 44701T), isolated from a smear-ripened cheese.</title>
        <authorList>
            <consortium name="US DOE Joint Genome Institute (JGI-PGF)"/>
            <person name="Walter F."/>
            <person name="Albersmeier A."/>
            <person name="Kalinowski J."/>
            <person name="Ruckert C."/>
        </authorList>
    </citation>
    <scope>NUCLEOTIDE SEQUENCE</scope>
    <source>
        <strain evidence="10">JCM 31311</strain>
    </source>
</reference>
<dbReference type="GO" id="GO:0005829">
    <property type="term" value="C:cytosol"/>
    <property type="evidence" value="ECO:0007669"/>
    <property type="project" value="TreeGrafter"/>
</dbReference>
<dbReference type="Gene3D" id="3.40.50.2300">
    <property type="match status" value="1"/>
</dbReference>
<dbReference type="CDD" id="cd00383">
    <property type="entry name" value="trans_reg_C"/>
    <property type="match status" value="1"/>
</dbReference>
<dbReference type="InterPro" id="IPR001867">
    <property type="entry name" value="OmpR/PhoB-type_DNA-bd"/>
</dbReference>
<dbReference type="InterPro" id="IPR036388">
    <property type="entry name" value="WH-like_DNA-bd_sf"/>
</dbReference>
<dbReference type="EMBL" id="BMQL01000020">
    <property type="protein sequence ID" value="GGR17517.1"/>
    <property type="molecule type" value="Genomic_DNA"/>
</dbReference>
<evidence type="ECO:0000313" key="11">
    <source>
        <dbReference type="Proteomes" id="UP000603865"/>
    </source>
</evidence>
<proteinExistence type="predicted"/>
<dbReference type="InterPro" id="IPR039420">
    <property type="entry name" value="WalR-like"/>
</dbReference>
<evidence type="ECO:0000256" key="3">
    <source>
        <dbReference type="ARBA" id="ARBA00023015"/>
    </source>
</evidence>
<evidence type="ECO:0000256" key="1">
    <source>
        <dbReference type="ARBA" id="ARBA00022553"/>
    </source>
</evidence>
<evidence type="ECO:0000256" key="2">
    <source>
        <dbReference type="ARBA" id="ARBA00023012"/>
    </source>
</evidence>
<accession>A0A918CER2</accession>